<dbReference type="AlphaFoldDB" id="A0A2M4B5S6"/>
<feature type="chain" id="PRO_5014604295" evidence="1">
    <location>
        <begin position="21"/>
        <end position="92"/>
    </location>
</feature>
<name>A0A2M4B5S6_9DIPT</name>
<protein>
    <submittedName>
        <fullName evidence="2">Putative secreted protein</fullName>
    </submittedName>
</protein>
<dbReference type="EMBL" id="GGFK01015084">
    <property type="protein sequence ID" value="MBW48405.1"/>
    <property type="molecule type" value="Transcribed_RNA"/>
</dbReference>
<evidence type="ECO:0000256" key="1">
    <source>
        <dbReference type="SAM" id="SignalP"/>
    </source>
</evidence>
<organism evidence="2">
    <name type="scientific">Anopheles triannulatus</name>
    <dbReference type="NCBI Taxonomy" id="58253"/>
    <lineage>
        <taxon>Eukaryota</taxon>
        <taxon>Metazoa</taxon>
        <taxon>Ecdysozoa</taxon>
        <taxon>Arthropoda</taxon>
        <taxon>Hexapoda</taxon>
        <taxon>Insecta</taxon>
        <taxon>Pterygota</taxon>
        <taxon>Neoptera</taxon>
        <taxon>Endopterygota</taxon>
        <taxon>Diptera</taxon>
        <taxon>Nematocera</taxon>
        <taxon>Culicoidea</taxon>
        <taxon>Culicidae</taxon>
        <taxon>Anophelinae</taxon>
        <taxon>Anopheles</taxon>
    </lineage>
</organism>
<accession>A0A2M4B5S6</accession>
<feature type="signal peptide" evidence="1">
    <location>
        <begin position="1"/>
        <end position="20"/>
    </location>
</feature>
<proteinExistence type="predicted"/>
<reference evidence="2" key="1">
    <citation type="submission" date="2018-01" db="EMBL/GenBank/DDBJ databases">
        <title>An insight into the sialome of Amazonian anophelines.</title>
        <authorList>
            <person name="Ribeiro J.M."/>
            <person name="Scarpassa V."/>
            <person name="Calvo E."/>
        </authorList>
    </citation>
    <scope>NUCLEOTIDE SEQUENCE</scope>
    <source>
        <tissue evidence="2">Salivary glands</tissue>
    </source>
</reference>
<keyword evidence="1" id="KW-0732">Signal</keyword>
<evidence type="ECO:0000313" key="2">
    <source>
        <dbReference type="EMBL" id="MBW48405.1"/>
    </source>
</evidence>
<sequence length="92" mass="9985">MIDALLANQCLLIFQSIVRAFAIVEQGEASGRDSRGRNFPNVRRQNARAMQSTAPQCGKCRDAGLSGRRRGWNSIICFSCHILDGGGATIFG</sequence>